<dbReference type="GO" id="GO:0016805">
    <property type="term" value="F:dipeptidase activity"/>
    <property type="evidence" value="ECO:0007669"/>
    <property type="project" value="InterPro"/>
</dbReference>
<name>A0A7I8W207_9ANNE</name>
<dbReference type="OrthoDB" id="5175656at2759"/>
<dbReference type="PANTHER" id="PTHR12994">
    <property type="entry name" value="SECERNIN"/>
    <property type="match status" value="1"/>
</dbReference>
<dbReference type="AlphaFoldDB" id="A0A7I8W207"/>
<keyword evidence="3" id="KW-1185">Reference proteome</keyword>
<evidence type="ECO:0000313" key="3">
    <source>
        <dbReference type="Proteomes" id="UP000549394"/>
    </source>
</evidence>
<accession>A0A7I8W207</accession>
<gene>
    <name evidence="2" type="ORF">DGYR_LOCUS10030</name>
</gene>
<dbReference type="GO" id="GO:0070004">
    <property type="term" value="F:cysteine-type exopeptidase activity"/>
    <property type="evidence" value="ECO:0007669"/>
    <property type="project" value="InterPro"/>
</dbReference>
<comment type="caution">
    <text evidence="2">The sequence shown here is derived from an EMBL/GenBank/DDBJ whole genome shotgun (WGS) entry which is preliminary data.</text>
</comment>
<dbReference type="InterPro" id="IPR005322">
    <property type="entry name" value="Peptidase_C69"/>
</dbReference>
<dbReference type="EMBL" id="CAJFCJ010000016">
    <property type="protein sequence ID" value="CAD5122188.1"/>
    <property type="molecule type" value="Genomic_DNA"/>
</dbReference>
<dbReference type="Proteomes" id="UP000549394">
    <property type="component" value="Unassembled WGS sequence"/>
</dbReference>
<evidence type="ECO:0000256" key="1">
    <source>
        <dbReference type="ARBA" id="ARBA00005705"/>
    </source>
</evidence>
<evidence type="ECO:0000313" key="2">
    <source>
        <dbReference type="EMBL" id="CAD5122188.1"/>
    </source>
</evidence>
<organism evidence="2 3">
    <name type="scientific">Dimorphilus gyrociliatus</name>
    <dbReference type="NCBI Taxonomy" id="2664684"/>
    <lineage>
        <taxon>Eukaryota</taxon>
        <taxon>Metazoa</taxon>
        <taxon>Spiralia</taxon>
        <taxon>Lophotrochozoa</taxon>
        <taxon>Annelida</taxon>
        <taxon>Polychaeta</taxon>
        <taxon>Polychaeta incertae sedis</taxon>
        <taxon>Dinophilidae</taxon>
        <taxon>Dimorphilus</taxon>
    </lineage>
</organism>
<protein>
    <submittedName>
        <fullName evidence="2">DgyrCDS10633</fullName>
    </submittedName>
</protein>
<comment type="similarity">
    <text evidence="1">Belongs to the peptidase C69 family. Secernin subfamily.</text>
</comment>
<sequence length="428" mass="47880">MSGCDTFVSLPPATGGNFVVFGKNADRPDDEVQEVIFISSIINPAGGKVKCTYIEVEQVEKTYAVVLSKPAWIWGAEMGANEKGVAIGNEAVWTHMGGKEDLQEKLLGMDLLRLGLERGGTAREALEVITNLLERYGQGGPCSEQLGGSSFAYHNSFLIADPKEAWVLETAGNVWAAELIKEGIRNISNQLTIRKNITLNSTNMKEIAIEKNLWNKDDGEEFDFAKVFSFQFEETELGDGQPNSRQLWGTKLLKEASVDGVTVSKMMDILRHKESGICMEGCFRSAGSQVSVLSENSIHFFTATPIPTESFFKPFVFVDNIKFGNLTISPTYKDDPAKVKPRFRKRVDRRHELWKGHDKLMEQLSCSDEEEAEKGRKCIENLRELEKNCISDIIEAVEHGEEASAKLVNIFDHMVQLELNFYSQFDAE</sequence>
<dbReference type="GO" id="GO:0006508">
    <property type="term" value="P:proteolysis"/>
    <property type="evidence" value="ECO:0007669"/>
    <property type="project" value="InterPro"/>
</dbReference>
<dbReference type="Pfam" id="PF03577">
    <property type="entry name" value="Peptidase_C69"/>
    <property type="match status" value="1"/>
</dbReference>
<dbReference type="Gene3D" id="3.60.60.10">
    <property type="entry name" value="Penicillin V Acylase, Chain A"/>
    <property type="match status" value="1"/>
</dbReference>
<proteinExistence type="inferred from homology"/>
<dbReference type="PANTHER" id="PTHR12994:SF17">
    <property type="entry name" value="LD30995P"/>
    <property type="match status" value="1"/>
</dbReference>
<reference evidence="2 3" key="1">
    <citation type="submission" date="2020-08" db="EMBL/GenBank/DDBJ databases">
        <authorList>
            <person name="Hejnol A."/>
        </authorList>
    </citation>
    <scope>NUCLEOTIDE SEQUENCE [LARGE SCALE GENOMIC DNA]</scope>
</reference>